<gene>
    <name evidence="1" type="ORF">CSHISOI_09252</name>
</gene>
<organism evidence="1 2">
    <name type="scientific">Colletotrichum shisoi</name>
    <dbReference type="NCBI Taxonomy" id="2078593"/>
    <lineage>
        <taxon>Eukaryota</taxon>
        <taxon>Fungi</taxon>
        <taxon>Dikarya</taxon>
        <taxon>Ascomycota</taxon>
        <taxon>Pezizomycotina</taxon>
        <taxon>Sordariomycetes</taxon>
        <taxon>Hypocreomycetidae</taxon>
        <taxon>Glomerellales</taxon>
        <taxon>Glomerellaceae</taxon>
        <taxon>Colletotrichum</taxon>
        <taxon>Colletotrichum destructivum species complex</taxon>
    </lineage>
</organism>
<reference evidence="1 2" key="1">
    <citation type="journal article" date="2019" name="Sci. Rep.">
        <title>Colletotrichum shisoi sp. nov., an anthracnose pathogen of Perilla frutescens in Japan: molecular phylogenetic, morphological and genomic evidence.</title>
        <authorList>
            <person name="Gan P."/>
            <person name="Tsushima A."/>
            <person name="Hiroyama R."/>
            <person name="Narusaka M."/>
            <person name="Takano Y."/>
            <person name="Narusaka Y."/>
            <person name="Kawaradani M."/>
            <person name="Damm U."/>
            <person name="Shirasu K."/>
        </authorList>
    </citation>
    <scope>NUCLEOTIDE SEQUENCE [LARGE SCALE GENOMIC DNA]</scope>
    <source>
        <strain evidence="1 2">PG-2018a</strain>
    </source>
</reference>
<dbReference type="Proteomes" id="UP000326340">
    <property type="component" value="Unassembled WGS sequence"/>
</dbReference>
<name>A0A5Q4BHD4_9PEZI</name>
<sequence length="114" mass="12964">MPAASTMFLLTTKDPMSCSKMRRFPAITLSLCMSNRQRYISGKPNYSSSMSYGEQPIYLCTYSNTRNVSRSTCYAIYLLNAPRWLWSAGGALIRRRCSQLDISPDISIIYNPQL</sequence>
<dbReference type="AlphaFoldDB" id="A0A5Q4BHD4"/>
<proteinExistence type="predicted"/>
<evidence type="ECO:0000313" key="1">
    <source>
        <dbReference type="EMBL" id="TQN66176.1"/>
    </source>
</evidence>
<dbReference type="EMBL" id="PUHP01001306">
    <property type="protein sequence ID" value="TQN66176.1"/>
    <property type="molecule type" value="Genomic_DNA"/>
</dbReference>
<comment type="caution">
    <text evidence="1">The sequence shown here is derived from an EMBL/GenBank/DDBJ whole genome shotgun (WGS) entry which is preliminary data.</text>
</comment>
<evidence type="ECO:0000313" key="2">
    <source>
        <dbReference type="Proteomes" id="UP000326340"/>
    </source>
</evidence>
<keyword evidence="2" id="KW-1185">Reference proteome</keyword>
<accession>A0A5Q4BHD4</accession>
<protein>
    <submittedName>
        <fullName evidence="1">Uncharacterized protein</fullName>
    </submittedName>
</protein>